<evidence type="ECO:0000313" key="4">
    <source>
        <dbReference type="EMBL" id="MFC6060859.1"/>
    </source>
</evidence>
<comment type="caution">
    <text evidence="4">The sequence shown here is derived from an EMBL/GenBank/DDBJ whole genome shotgun (WGS) entry which is preliminary data.</text>
</comment>
<dbReference type="PANTHER" id="PTHR33055:SF16">
    <property type="entry name" value="TRANSPOSASE FOR INSERTION SEQUENCE ELEMENT IS1547"/>
    <property type="match status" value="1"/>
</dbReference>
<gene>
    <name evidence="4" type="ORF">ACFP50_37365</name>
</gene>
<keyword evidence="5" id="KW-1185">Reference proteome</keyword>
<dbReference type="PANTHER" id="PTHR33055">
    <property type="entry name" value="TRANSPOSASE FOR INSERTION SEQUENCE ELEMENT IS1111A"/>
    <property type="match status" value="1"/>
</dbReference>
<feature type="non-terminal residue" evidence="4">
    <location>
        <position position="347"/>
    </location>
</feature>
<organism evidence="4 5">
    <name type="scientific">Streptomyces pratens</name>
    <dbReference type="NCBI Taxonomy" id="887456"/>
    <lineage>
        <taxon>Bacteria</taxon>
        <taxon>Bacillati</taxon>
        <taxon>Actinomycetota</taxon>
        <taxon>Actinomycetes</taxon>
        <taxon>Kitasatosporales</taxon>
        <taxon>Streptomycetaceae</taxon>
        <taxon>Streptomyces</taxon>
    </lineage>
</organism>
<feature type="coiled-coil region" evidence="1">
    <location>
        <begin position="195"/>
        <end position="225"/>
    </location>
</feature>
<feature type="domain" description="Transposase IS110-like N-terminal" evidence="2">
    <location>
        <begin position="10"/>
        <end position="154"/>
    </location>
</feature>
<sequence>MLAEQVDGVIGVDTHRDTLAAAAVTPIGAVLATTDAPANARDYQQLLDFARQHISGRLCWALEGTGSYGAGLAAFLDAAGERVVEVCRPRRPAVRGGRKTDMLDAVRAAREALATEHLIHPRRRGEREALRVLLATRQSAVLACTAAINLLKALIISAPDEIRVELRGMKSKDQIAHCAKLRDRPAQDIEHRMTVRALRSAAQRIEALRSEAKELEAELLALVRTVAPELLALQGVGPISAAQILISWSHTGRFRSEAAFAAFAGVAPIPASSGLTNRHRINRSGDRQLNRALHTITLIRIRLDPTTRAYVARRTSEGKTARDAQRCLKRAICRQLFKLLERGDQPT</sequence>
<evidence type="ECO:0000259" key="2">
    <source>
        <dbReference type="Pfam" id="PF01548"/>
    </source>
</evidence>
<evidence type="ECO:0000259" key="3">
    <source>
        <dbReference type="Pfam" id="PF02371"/>
    </source>
</evidence>
<reference evidence="5" key="1">
    <citation type="journal article" date="2019" name="Int. J. Syst. Evol. Microbiol.">
        <title>The Global Catalogue of Microorganisms (GCM) 10K type strain sequencing project: providing services to taxonomists for standard genome sequencing and annotation.</title>
        <authorList>
            <consortium name="The Broad Institute Genomics Platform"/>
            <consortium name="The Broad Institute Genome Sequencing Center for Infectious Disease"/>
            <person name="Wu L."/>
            <person name="Ma J."/>
        </authorList>
    </citation>
    <scope>NUCLEOTIDE SEQUENCE [LARGE SCALE GENOMIC DNA]</scope>
    <source>
        <strain evidence="5">JCM 12763</strain>
    </source>
</reference>
<dbReference type="RefSeq" id="WP_386407639.1">
    <property type="nucleotide sequence ID" value="NZ_JBHSPT010000150.1"/>
</dbReference>
<dbReference type="Pfam" id="PF01548">
    <property type="entry name" value="DEDD_Tnp_IS110"/>
    <property type="match status" value="1"/>
</dbReference>
<proteinExistence type="predicted"/>
<dbReference type="InterPro" id="IPR002525">
    <property type="entry name" value="Transp_IS110-like_N"/>
</dbReference>
<dbReference type="NCBIfam" id="NF033542">
    <property type="entry name" value="transpos_IS110"/>
    <property type="match status" value="1"/>
</dbReference>
<dbReference type="EMBL" id="JBHSPT010000150">
    <property type="protein sequence ID" value="MFC6060859.1"/>
    <property type="molecule type" value="Genomic_DNA"/>
</dbReference>
<keyword evidence="1" id="KW-0175">Coiled coil</keyword>
<dbReference type="Proteomes" id="UP001596242">
    <property type="component" value="Unassembled WGS sequence"/>
</dbReference>
<dbReference type="InterPro" id="IPR047650">
    <property type="entry name" value="Transpos_IS110"/>
</dbReference>
<protein>
    <submittedName>
        <fullName evidence="4">IS110 family transposase</fullName>
    </submittedName>
</protein>
<evidence type="ECO:0000256" key="1">
    <source>
        <dbReference type="SAM" id="Coils"/>
    </source>
</evidence>
<feature type="domain" description="Transposase IS116/IS110/IS902 C-terminal" evidence="3">
    <location>
        <begin position="230"/>
        <end position="311"/>
    </location>
</feature>
<dbReference type="Pfam" id="PF02371">
    <property type="entry name" value="Transposase_20"/>
    <property type="match status" value="1"/>
</dbReference>
<name>A0ABW1MAP2_9ACTN</name>
<dbReference type="InterPro" id="IPR003346">
    <property type="entry name" value="Transposase_20"/>
</dbReference>
<accession>A0ABW1MAP2</accession>
<evidence type="ECO:0000313" key="5">
    <source>
        <dbReference type="Proteomes" id="UP001596242"/>
    </source>
</evidence>